<dbReference type="PANTHER" id="PTHR36985">
    <property type="entry name" value="TRANSLOCATION AND ASSEMBLY MODULE SUBUNIT TAMB"/>
    <property type="match status" value="1"/>
</dbReference>
<keyword evidence="6" id="KW-1185">Reference proteome</keyword>
<dbReference type="Proteomes" id="UP001165366">
    <property type="component" value="Unassembled WGS sequence"/>
</dbReference>
<gene>
    <name evidence="5" type="ORF">L6773_10500</name>
</gene>
<reference evidence="5" key="1">
    <citation type="submission" date="2022-01" db="EMBL/GenBank/DDBJ databases">
        <authorList>
            <person name="Wang Y."/>
        </authorList>
    </citation>
    <scope>NUCLEOTIDE SEQUENCE</scope>
    <source>
        <strain evidence="5">WB101</strain>
    </source>
</reference>
<organism evidence="5 6">
    <name type="scientific">Rhodohalobacter sulfatireducens</name>
    <dbReference type="NCBI Taxonomy" id="2911366"/>
    <lineage>
        <taxon>Bacteria</taxon>
        <taxon>Pseudomonadati</taxon>
        <taxon>Balneolota</taxon>
        <taxon>Balneolia</taxon>
        <taxon>Balneolales</taxon>
        <taxon>Balneolaceae</taxon>
        <taxon>Rhodohalobacter</taxon>
    </lineage>
</organism>
<protein>
    <submittedName>
        <fullName evidence="5">Translocation/assembly module TamB</fullName>
    </submittedName>
</protein>
<evidence type="ECO:0000256" key="1">
    <source>
        <dbReference type="ARBA" id="ARBA00004167"/>
    </source>
</evidence>
<evidence type="ECO:0000313" key="5">
    <source>
        <dbReference type="EMBL" id="MCG2589000.1"/>
    </source>
</evidence>
<evidence type="ECO:0000256" key="3">
    <source>
        <dbReference type="ARBA" id="ARBA00022989"/>
    </source>
</evidence>
<evidence type="ECO:0000256" key="2">
    <source>
        <dbReference type="ARBA" id="ARBA00022692"/>
    </source>
</evidence>
<comment type="subcellular location">
    <subcellularLocation>
        <location evidence="1">Membrane</location>
        <topology evidence="1">Single-pass membrane protein</topology>
    </subcellularLocation>
</comment>
<evidence type="ECO:0000313" key="6">
    <source>
        <dbReference type="Proteomes" id="UP001165366"/>
    </source>
</evidence>
<keyword evidence="2" id="KW-0812">Transmembrane</keyword>
<sequence length="1519" mass="171098">MKDEVIIAFNDQFQGNLELGRIGGFLPFSASVNDGRVYAPSDSINPVFSFERAEVQVNLWEILQQNLSITTFEVTQPTIYLTERDDRITFFHALSQRRTQTQEETNFIEGGEIRLLQRINIFAPSISVVNGRAEVDESINLPSQLHVQAPLNVENVSLDLFLEVTDSQIYFDLPNFIAEIPGTPYEFFQMSGQFYNDDEFFELNRFRISTDIGEADFSFEASPVTLFEDSLSRQFKDASYRFSVTESSFETEFVQLFVENYPPFENNLDIILESEGSQEEYFLDRLQANLGESSVLITANAQNLFTNNFSYHAQLDNVVIQPSMFDWISETYFENEYNLQRYQLSTIRGELDGTREKLTSDFEAQTQAGSFALDGSLSLNRPLDYNLLFEVDSLDITPFMNDTTQSTIIQGNVNLDGTGTGTNAQFASSVDLSNSTLMGVDLTSFVADFDYDTGHLDYDINGGDGEFFVSADGSYRRNEAQHIFTGDGTVQNLDIEKFYPEFHSDSTSFNSTFSADIEASNLDDLVGRVSFEMEQSTINADTLRPHQFYADINPNPDGTRTFRFTSSFFDGEMQGTLDHSLIRNHIQYWNVYLKERISEEFLFNPGYFGELLLPEFNESDSSSVDVSVQMNVKDLSLFRKYYPDFPEVESQARFNATVSSSRDRLLITGNFADQDFHTEQLRANDFNTTFTASLRHDADLKSSSTIDLQINSAEAGFRNFNLREGSIDFTMRDDSFRVQQNFARLEDELVLESSFTGRLQPDSVQVSIGEFEIGTSDYRWTAQNNPQLAYTSSESFVIDSLVLISDADYIAVDGTYSGNFEDSVNYEIQNLDLSRISDLIGGRVSFSGLLNGNFQTRTLTQIPSVQGNLSVEEGRMQGRIIGDVNISSAFNSEEERFDTNVRIYTNPDKYQRYYNRNEGIGQDIRLNGYFKLPNENTAEDEELFNFDADFRQIDMWIVTAIVPNIITEMEGSATGSGVIFGTANDFDFDATFNTSDVYGVPAFTNVEYTLNGDIRFNKSDGLLFQDIRVEDQFNGNGTLSGQVDLNNFSETTDIDLTLDMDELQFMNNPYDPDIPFYGSIFGTGQAQITGTNFAPVLSTTRPLIVSSNSSISVPLEPTTEYEQDQRFIRFVESFDLPYWQGPLANANGENGNGEVDEEFSFMDRFTMDLQFQANNPINIDLIFDRVTNDAISADGTGQIRILLADQDVSMFGRFNITGGSYQFVSGDIFTRRFSLEPGGSIVWSGDLTDADLNVTATYRARPNIRTLLLTNEATPDGPAQRIPIELVLEITGTMTSVENEFFFRVPTGIQTNVDPRIATQISNLNQNEDEKLIQATSILLSGNFLPPSQTQGLGLTESLSGTAVVVNPLLTSQLINPLLSNQINSLLRSDITFDIDVNLNSFNEVDLGVALRFFDDRIVLRREGQITGEQSDIGDIGATYRINQTFSLTAFHRRDPTLNYESSLEQQAQEMNGVGVEAQVQYNTWQELKTRISNAFRSLFGIKEKTEDDDQESTIAESN</sequence>
<comment type="caution">
    <text evidence="5">The sequence shown here is derived from an EMBL/GenBank/DDBJ whole genome shotgun (WGS) entry which is preliminary data.</text>
</comment>
<evidence type="ECO:0000256" key="4">
    <source>
        <dbReference type="ARBA" id="ARBA00023136"/>
    </source>
</evidence>
<dbReference type="RefSeq" id="WP_237854182.1">
    <property type="nucleotide sequence ID" value="NZ_JAKLWS010000011.1"/>
</dbReference>
<name>A0ABS9KDU1_9BACT</name>
<reference evidence="5" key="2">
    <citation type="submission" date="2024-05" db="EMBL/GenBank/DDBJ databases">
        <title>Rhodohalobacter halophilus gen. nov., sp. nov., a moderately halophilic member of the family Balneolaceae.</title>
        <authorList>
            <person name="Xia J."/>
        </authorList>
    </citation>
    <scope>NUCLEOTIDE SEQUENCE</scope>
    <source>
        <strain evidence="5">WB101</strain>
    </source>
</reference>
<proteinExistence type="predicted"/>
<dbReference type="PANTHER" id="PTHR36985:SF1">
    <property type="entry name" value="TRANSLOCATION AND ASSEMBLY MODULE SUBUNIT TAMB"/>
    <property type="match status" value="1"/>
</dbReference>
<keyword evidence="3" id="KW-1133">Transmembrane helix</keyword>
<keyword evidence="4" id="KW-0472">Membrane</keyword>
<accession>A0ABS9KDU1</accession>
<dbReference type="EMBL" id="JAKLWS010000011">
    <property type="protein sequence ID" value="MCG2589000.1"/>
    <property type="molecule type" value="Genomic_DNA"/>
</dbReference>